<proteinExistence type="predicted"/>
<gene>
    <name evidence="1" type="ORF">E0H50_05345</name>
</gene>
<dbReference type="SUPFAM" id="SSF88697">
    <property type="entry name" value="PUA domain-like"/>
    <property type="match status" value="1"/>
</dbReference>
<dbReference type="OrthoDB" id="161793at2"/>
<evidence type="ECO:0008006" key="3">
    <source>
        <dbReference type="Google" id="ProtNLM"/>
    </source>
</evidence>
<sequence length="165" mass="18849">MAWQQFLETARSHEEWSAFVGESKRNVHLAVMIEPFLSYIFEGQKTIESRFSSHAIAPYRQIKVGDLVLLKRTGGPVVGAFIASSVEFVELHDRELDRLRRDYSTAICADEEFWQARSDKRYATLIGVNNPVELPPLPIAKADRRGWVPLDVHSTSNEHEQLTLI</sequence>
<dbReference type="InterPro" id="IPR015947">
    <property type="entry name" value="PUA-like_sf"/>
</dbReference>
<dbReference type="Proteomes" id="UP000292695">
    <property type="component" value="Unassembled WGS sequence"/>
</dbReference>
<reference evidence="1 2" key="1">
    <citation type="submission" date="2019-02" db="EMBL/GenBank/DDBJ databases">
        <title>Kribbella capetownensis sp. nov. and Kribbella speibonae sp. nov., isolated from soil.</title>
        <authorList>
            <person name="Curtis S.M."/>
            <person name="Norton I."/>
            <person name="Everest G.J."/>
            <person name="Meyers P.R."/>
        </authorList>
    </citation>
    <scope>NUCLEOTIDE SEQUENCE [LARGE SCALE GENOMIC DNA]</scope>
    <source>
        <strain evidence="1 2">DSM 27082</strain>
    </source>
</reference>
<organism evidence="1 2">
    <name type="scientific">Kribbella sindirgiensis</name>
    <dbReference type="NCBI Taxonomy" id="1124744"/>
    <lineage>
        <taxon>Bacteria</taxon>
        <taxon>Bacillati</taxon>
        <taxon>Actinomycetota</taxon>
        <taxon>Actinomycetes</taxon>
        <taxon>Propionibacteriales</taxon>
        <taxon>Kribbellaceae</taxon>
        <taxon>Kribbella</taxon>
    </lineage>
</organism>
<evidence type="ECO:0000313" key="2">
    <source>
        <dbReference type="Proteomes" id="UP000292695"/>
    </source>
</evidence>
<evidence type="ECO:0000313" key="1">
    <source>
        <dbReference type="EMBL" id="TCC39363.1"/>
    </source>
</evidence>
<protein>
    <recommendedName>
        <fullName evidence="3">ASCH domain-containing protein</fullName>
    </recommendedName>
</protein>
<dbReference type="EMBL" id="SJKA01000002">
    <property type="protein sequence ID" value="TCC39363.1"/>
    <property type="molecule type" value="Genomic_DNA"/>
</dbReference>
<name>A0A4R0IZ43_9ACTN</name>
<keyword evidence="2" id="KW-1185">Reference proteome</keyword>
<accession>A0A4R0IZ43</accession>
<dbReference type="AlphaFoldDB" id="A0A4R0IZ43"/>
<comment type="caution">
    <text evidence="1">The sequence shown here is derived from an EMBL/GenBank/DDBJ whole genome shotgun (WGS) entry which is preliminary data.</text>
</comment>